<evidence type="ECO:0000256" key="4">
    <source>
        <dbReference type="ARBA" id="ARBA00022475"/>
    </source>
</evidence>
<dbReference type="EMBL" id="NRJF01000086">
    <property type="protein sequence ID" value="RIY35487.1"/>
    <property type="molecule type" value="Genomic_DNA"/>
</dbReference>
<keyword evidence="4" id="KW-1003">Cell membrane</keyword>
<organism evidence="10 11">
    <name type="scientific">Psittacicella gerlachiana</name>
    <dbReference type="NCBI Taxonomy" id="2028574"/>
    <lineage>
        <taxon>Bacteria</taxon>
        <taxon>Pseudomonadati</taxon>
        <taxon>Pseudomonadota</taxon>
        <taxon>Gammaproteobacteria</taxon>
        <taxon>Pasteurellales</taxon>
        <taxon>Psittacicellaceae</taxon>
        <taxon>Psittacicella</taxon>
    </lineage>
</organism>
<dbReference type="PANTHER" id="PTHR43776">
    <property type="entry name" value="TRANSPORT ATP-BINDING PROTEIN"/>
    <property type="match status" value="1"/>
</dbReference>
<dbReference type="AlphaFoldDB" id="A0A3A1YHH5"/>
<comment type="similarity">
    <text evidence="2">Belongs to the ABC transporter superfamily.</text>
</comment>
<comment type="subcellular location">
    <subcellularLocation>
        <location evidence="1">Cell inner membrane</location>
        <topology evidence="1">Peripheral membrane protein</topology>
    </subcellularLocation>
</comment>
<keyword evidence="8" id="KW-0472">Membrane</keyword>
<sequence length="273" mass="31225">MVTTKKPAEVILTVNHLSKSYLDNKLFRKRHLVVDKVDFKIYRGEIFGITGHNSCGKSSLANMLVGLVEPDDGEIIFGEHLLNYRDVKFRREHIRLAHTDMVASFTLPLDVKEFLSLPLQLAEVPLQEHERIIMETLSFLEAPVDLNNKLLSRLNNQEQALVCLAHSLILQPEIIIVDDIFATCDLSFKGVLVNILLRLQERGQTVILITADLGIIKHLTDRVMILQDGVIEDLGKTYDILTHSQNEFTNRLVKSYFGRQLKSADWLFSFKEF</sequence>
<dbReference type="Gene3D" id="3.40.50.300">
    <property type="entry name" value="P-loop containing nucleotide triphosphate hydrolases"/>
    <property type="match status" value="1"/>
</dbReference>
<evidence type="ECO:0000256" key="7">
    <source>
        <dbReference type="ARBA" id="ARBA00022840"/>
    </source>
</evidence>
<protein>
    <recommendedName>
        <fullName evidence="9">ABC transporter domain-containing protein</fullName>
    </recommendedName>
</protein>
<proteinExistence type="inferred from homology"/>
<dbReference type="InterPro" id="IPR003439">
    <property type="entry name" value="ABC_transporter-like_ATP-bd"/>
</dbReference>
<evidence type="ECO:0000256" key="2">
    <source>
        <dbReference type="ARBA" id="ARBA00005417"/>
    </source>
</evidence>
<dbReference type="InterPro" id="IPR003593">
    <property type="entry name" value="AAA+_ATPase"/>
</dbReference>
<evidence type="ECO:0000256" key="8">
    <source>
        <dbReference type="ARBA" id="ARBA00023136"/>
    </source>
</evidence>
<dbReference type="SUPFAM" id="SSF52540">
    <property type="entry name" value="P-loop containing nucleoside triphosphate hydrolases"/>
    <property type="match status" value="1"/>
</dbReference>
<evidence type="ECO:0000256" key="3">
    <source>
        <dbReference type="ARBA" id="ARBA00022448"/>
    </source>
</evidence>
<dbReference type="InterPro" id="IPR027417">
    <property type="entry name" value="P-loop_NTPase"/>
</dbReference>
<dbReference type="GO" id="GO:0005524">
    <property type="term" value="F:ATP binding"/>
    <property type="evidence" value="ECO:0007669"/>
    <property type="project" value="UniProtKB-KW"/>
</dbReference>
<keyword evidence="3" id="KW-0813">Transport</keyword>
<dbReference type="OrthoDB" id="9784450at2"/>
<accession>A0A3A1YHH5</accession>
<dbReference type="SMART" id="SM00382">
    <property type="entry name" value="AAA"/>
    <property type="match status" value="1"/>
</dbReference>
<name>A0A3A1YHH5_9GAMM</name>
<dbReference type="Proteomes" id="UP000265964">
    <property type="component" value="Unassembled WGS sequence"/>
</dbReference>
<evidence type="ECO:0000259" key="9">
    <source>
        <dbReference type="PROSITE" id="PS50893"/>
    </source>
</evidence>
<dbReference type="GO" id="GO:0016887">
    <property type="term" value="F:ATP hydrolysis activity"/>
    <property type="evidence" value="ECO:0007669"/>
    <property type="project" value="InterPro"/>
</dbReference>
<evidence type="ECO:0000256" key="5">
    <source>
        <dbReference type="ARBA" id="ARBA00022519"/>
    </source>
</evidence>
<feature type="domain" description="ABC transporter" evidence="9">
    <location>
        <begin position="12"/>
        <end position="253"/>
    </location>
</feature>
<keyword evidence="5" id="KW-0997">Cell inner membrane</keyword>
<reference evidence="10 11" key="1">
    <citation type="submission" date="2017-08" db="EMBL/GenBank/DDBJ databases">
        <title>Reclassification of Bisgaard taxon 37 and 44.</title>
        <authorList>
            <person name="Christensen H."/>
        </authorList>
    </citation>
    <scope>NUCLEOTIDE SEQUENCE [LARGE SCALE GENOMIC DNA]</scope>
    <source>
        <strain evidence="10 11">EEAB3T1</strain>
    </source>
</reference>
<evidence type="ECO:0000313" key="10">
    <source>
        <dbReference type="EMBL" id="RIY35487.1"/>
    </source>
</evidence>
<dbReference type="GO" id="GO:0005886">
    <property type="term" value="C:plasma membrane"/>
    <property type="evidence" value="ECO:0007669"/>
    <property type="project" value="UniProtKB-SubCell"/>
</dbReference>
<dbReference type="Pfam" id="PF00005">
    <property type="entry name" value="ABC_tran"/>
    <property type="match status" value="1"/>
</dbReference>
<keyword evidence="11" id="KW-1185">Reference proteome</keyword>
<dbReference type="PROSITE" id="PS50893">
    <property type="entry name" value="ABC_TRANSPORTER_2"/>
    <property type="match status" value="1"/>
</dbReference>
<evidence type="ECO:0000256" key="6">
    <source>
        <dbReference type="ARBA" id="ARBA00022741"/>
    </source>
</evidence>
<evidence type="ECO:0000256" key="1">
    <source>
        <dbReference type="ARBA" id="ARBA00004417"/>
    </source>
</evidence>
<comment type="caution">
    <text evidence="10">The sequence shown here is derived from an EMBL/GenBank/DDBJ whole genome shotgun (WGS) entry which is preliminary data.</text>
</comment>
<dbReference type="InterPro" id="IPR050319">
    <property type="entry name" value="ABC_transp_ATP-bind"/>
</dbReference>
<dbReference type="PANTHER" id="PTHR43776:SF4">
    <property type="entry name" value="PUTRESCINE EXPORT SYSTEM ATP-BINDING PROTEIN SAPF"/>
    <property type="match status" value="1"/>
</dbReference>
<evidence type="ECO:0000313" key="11">
    <source>
        <dbReference type="Proteomes" id="UP000265964"/>
    </source>
</evidence>
<gene>
    <name evidence="10" type="ORF">CKF59_03575</name>
</gene>
<dbReference type="RefSeq" id="WP_119534612.1">
    <property type="nucleotide sequence ID" value="NZ_NRJF01000086.1"/>
</dbReference>
<keyword evidence="6" id="KW-0547">Nucleotide-binding</keyword>
<dbReference type="GO" id="GO:0055085">
    <property type="term" value="P:transmembrane transport"/>
    <property type="evidence" value="ECO:0007669"/>
    <property type="project" value="UniProtKB-ARBA"/>
</dbReference>
<keyword evidence="7" id="KW-0067">ATP-binding</keyword>